<organism evidence="4 5">
    <name type="scientific">Microtus ochrogaster</name>
    <name type="common">Prairie vole</name>
    <dbReference type="NCBI Taxonomy" id="79684"/>
    <lineage>
        <taxon>Eukaryota</taxon>
        <taxon>Metazoa</taxon>
        <taxon>Chordata</taxon>
        <taxon>Craniata</taxon>
        <taxon>Vertebrata</taxon>
        <taxon>Euteleostomi</taxon>
        <taxon>Mammalia</taxon>
        <taxon>Eutheria</taxon>
        <taxon>Euarchontoglires</taxon>
        <taxon>Glires</taxon>
        <taxon>Rodentia</taxon>
        <taxon>Myomorpha</taxon>
        <taxon>Muroidea</taxon>
        <taxon>Cricetidae</taxon>
        <taxon>Arvicolinae</taxon>
        <taxon>Microtus</taxon>
    </lineage>
</organism>
<proteinExistence type="inferred from homology"/>
<dbReference type="InterPro" id="IPR043154">
    <property type="entry name" value="Sec-1-like_dom1"/>
</dbReference>
<evidence type="ECO:0000256" key="3">
    <source>
        <dbReference type="SAM" id="MobiDB-lite"/>
    </source>
</evidence>
<dbReference type="Gene3D" id="3.40.50.1910">
    <property type="match status" value="1"/>
</dbReference>
<keyword evidence="2" id="KW-0653">Protein transport</keyword>
<keyword evidence="2" id="KW-0813">Transport</keyword>
<evidence type="ECO:0000313" key="5">
    <source>
        <dbReference type="Proteomes" id="UP000710432"/>
    </source>
</evidence>
<evidence type="ECO:0000256" key="2">
    <source>
        <dbReference type="ARBA" id="ARBA00022927"/>
    </source>
</evidence>
<reference evidence="4" key="1">
    <citation type="submission" date="2020-03" db="EMBL/GenBank/DDBJ databases">
        <title>Studies in the Genomics of Life Span.</title>
        <authorList>
            <person name="Glass D."/>
        </authorList>
    </citation>
    <scope>NUCLEOTIDE SEQUENCE</scope>
    <source>
        <strain evidence="4">LTLLF</strain>
        <tissue evidence="4">Muscle</tissue>
    </source>
</reference>
<dbReference type="GO" id="GO:0015031">
    <property type="term" value="P:protein transport"/>
    <property type="evidence" value="ECO:0007669"/>
    <property type="project" value="UniProtKB-KW"/>
</dbReference>
<dbReference type="InterPro" id="IPR027482">
    <property type="entry name" value="Sec1-like_dom2"/>
</dbReference>
<evidence type="ECO:0000256" key="1">
    <source>
        <dbReference type="ARBA" id="ARBA00009884"/>
    </source>
</evidence>
<feature type="region of interest" description="Disordered" evidence="3">
    <location>
        <begin position="457"/>
        <end position="490"/>
    </location>
</feature>
<dbReference type="InterPro" id="IPR036045">
    <property type="entry name" value="Sec1-like_sf"/>
</dbReference>
<protein>
    <submittedName>
        <fullName evidence="4">Sec1 family domain-containing protein 1</fullName>
    </submittedName>
</protein>
<gene>
    <name evidence="4" type="ORF">LTLLF_137175</name>
</gene>
<dbReference type="Pfam" id="PF00995">
    <property type="entry name" value="Sec1"/>
    <property type="match status" value="1"/>
</dbReference>
<comment type="similarity">
    <text evidence="1">Belongs to the STXBP/unc-18/SEC1 family.</text>
</comment>
<dbReference type="GO" id="GO:0016192">
    <property type="term" value="P:vesicle-mediated transport"/>
    <property type="evidence" value="ECO:0007669"/>
    <property type="project" value="InterPro"/>
</dbReference>
<dbReference type="Gene3D" id="3.40.50.2060">
    <property type="match status" value="1"/>
</dbReference>
<name>A0A8J6KWQ9_MICOH</name>
<dbReference type="AlphaFoldDB" id="A0A8J6KWQ9"/>
<dbReference type="InterPro" id="IPR001619">
    <property type="entry name" value="Sec1-like"/>
</dbReference>
<comment type="caution">
    <text evidence="4">The sequence shown here is derived from an EMBL/GenBank/DDBJ whole genome shotgun (WGS) entry which is preliminary data.</text>
</comment>
<evidence type="ECO:0000313" key="4">
    <source>
        <dbReference type="EMBL" id="KAH0514043.1"/>
    </source>
</evidence>
<dbReference type="PANTHER" id="PTHR11679">
    <property type="entry name" value="VESICLE PROTEIN SORTING-ASSOCIATED"/>
    <property type="match status" value="1"/>
</dbReference>
<dbReference type="EMBL" id="JAATJU010021300">
    <property type="protein sequence ID" value="KAH0514043.1"/>
    <property type="molecule type" value="Genomic_DNA"/>
</dbReference>
<accession>A0A8J6KWQ9</accession>
<dbReference type="SUPFAM" id="SSF56815">
    <property type="entry name" value="Sec1/munc18-like (SM) proteins"/>
    <property type="match status" value="1"/>
</dbReference>
<sequence>MAGTKGVAWDAGVGSILRSRPLILLPGREGAPRHLRAPSASRAVDVGKQDGVHGQHSGEANRYLLFPSLQLGPEQSSDLSLGRLRWLFVQLRVELLELLHFEVLLHSDRDPIPDVPAVYFVMPTEENIDRMCQDLRNQLYESYYLNFISAISRSKLEDIANAALAASAVTQVAKVFDQYLNFITLEDDMFVLCNQNKELVSYRAINRPDITDTEMETVMDTIVDSLFCFFVTLGAVPIIRCSRGTAAEMVAVKLDKKLRENLRDARNSLFTGDPLGTGQFSFQRPLLVLVDRNIDLATPLHHTWTYQALVHDVLDFHLNRVNLEESAGMENSPAGARPKRKNKKSYDLTPVDKFWQKHKGSPFPEVAESVQQELESYRAQEDEVKRLKSIMGLEGEDEGAISMLSDNTAKLTSAVSSQDIQLNPVARQTDLRTWLSTPCDAFETLKDERMCCVGDCRPPDPEFLSTGDPDGGGMGSDESAAENSESRGVA</sequence>
<dbReference type="Proteomes" id="UP000710432">
    <property type="component" value="Unassembled WGS sequence"/>
</dbReference>